<proteinExistence type="predicted"/>
<dbReference type="Proteomes" id="UP000198861">
    <property type="component" value="Unassembled WGS sequence"/>
</dbReference>
<dbReference type="EMBL" id="FOKJ01000108">
    <property type="protein sequence ID" value="SFB60248.1"/>
    <property type="molecule type" value="Genomic_DNA"/>
</dbReference>
<dbReference type="AlphaFoldDB" id="A0A1I4H890"/>
<sequence>MGMVQRMPAGVIRRNVAGLDAYGGCLAAMSSHGQDLDALDDDELLDGLGDLTPRERRRRLAVYQRRVRDQIAEEQEMAWLRARIKGYVED</sequence>
<accession>A0A1I4H890</accession>
<dbReference type="EMBL" id="FOSX01000109">
    <property type="protein sequence ID" value="SFL38454.1"/>
    <property type="molecule type" value="Genomic_DNA"/>
</dbReference>
<name>A0A1I4H890_9GAMM</name>
<reference evidence="1 3" key="2">
    <citation type="submission" date="2016-10" db="EMBL/GenBank/DDBJ databases">
        <authorList>
            <person name="Varghese N."/>
            <person name="Submissions S."/>
        </authorList>
    </citation>
    <scope>NUCLEOTIDE SEQUENCE [LARGE SCALE GENOMIC DNA]</scope>
    <source>
        <strain evidence="1 3">DSM 282</strain>
    </source>
</reference>
<dbReference type="RefSeq" id="WP_139231911.1">
    <property type="nucleotide sequence ID" value="NZ_FOKJ01000108.1"/>
</dbReference>
<evidence type="ECO:0000313" key="4">
    <source>
        <dbReference type="Proteomes" id="UP000199579"/>
    </source>
</evidence>
<evidence type="ECO:0000313" key="1">
    <source>
        <dbReference type="EMBL" id="SFB60248.1"/>
    </source>
</evidence>
<protein>
    <submittedName>
        <fullName evidence="2">Uncharacterized protein</fullName>
    </submittedName>
</protein>
<evidence type="ECO:0000313" key="3">
    <source>
        <dbReference type="Proteomes" id="UP000198861"/>
    </source>
</evidence>
<evidence type="ECO:0000313" key="2">
    <source>
        <dbReference type="EMBL" id="SFL38454.1"/>
    </source>
</evidence>
<keyword evidence="3" id="KW-1185">Reference proteome</keyword>
<dbReference type="Proteomes" id="UP000199579">
    <property type="component" value="Unassembled WGS sequence"/>
</dbReference>
<gene>
    <name evidence="1" type="ORF">SAMN04244571_04181</name>
    <name evidence="2" type="ORF">SAMN04244574_04156</name>
</gene>
<organism evidence="2 4">
    <name type="scientific">Azotobacter beijerinckii</name>
    <dbReference type="NCBI Taxonomy" id="170623"/>
    <lineage>
        <taxon>Bacteria</taxon>
        <taxon>Pseudomonadati</taxon>
        <taxon>Pseudomonadota</taxon>
        <taxon>Gammaproteobacteria</taxon>
        <taxon>Pseudomonadales</taxon>
        <taxon>Pseudomonadaceae</taxon>
        <taxon>Azotobacter</taxon>
    </lineage>
</organism>
<reference evidence="2 4" key="1">
    <citation type="submission" date="2016-10" db="EMBL/GenBank/DDBJ databases">
        <authorList>
            <person name="de Groot N.N."/>
        </authorList>
    </citation>
    <scope>NUCLEOTIDE SEQUENCE [LARGE SCALE GENOMIC DNA]</scope>
    <source>
        <strain evidence="2 4">DSM 381</strain>
    </source>
</reference>